<dbReference type="Proteomes" id="UP000864422">
    <property type="component" value="Unassembled WGS sequence"/>
</dbReference>
<evidence type="ECO:0000313" key="6">
    <source>
        <dbReference type="Proteomes" id="UP000288843"/>
    </source>
</evidence>
<dbReference type="Proteomes" id="UP000078124">
    <property type="component" value="Unassembled WGS sequence"/>
</dbReference>
<dbReference type="InterPro" id="IPR016123">
    <property type="entry name" value="Mog1/PsbP_a/b/a-sand"/>
</dbReference>
<dbReference type="InterPro" id="IPR014894">
    <property type="entry name" value="DcrB/EagT6"/>
</dbReference>
<reference evidence="1" key="4">
    <citation type="submission" date="2020-11" db="EMBL/GenBank/DDBJ databases">
        <authorList>
            <consortium name="NCBI Pathogen Detection Project"/>
        </authorList>
    </citation>
    <scope>NUCLEOTIDE SEQUENCE</scope>
    <source>
        <strain evidence="1">MISC063</strain>
    </source>
</reference>
<proteinExistence type="predicted"/>
<dbReference type="AlphaFoldDB" id="A0A443VDK0"/>
<dbReference type="EMBL" id="DACSEA010000036">
    <property type="protein sequence ID" value="HAT1608510.1"/>
    <property type="molecule type" value="Genomic_DNA"/>
</dbReference>
<accession>A0A443VDK0</accession>
<evidence type="ECO:0000313" key="5">
    <source>
        <dbReference type="Proteomes" id="UP000078124"/>
    </source>
</evidence>
<dbReference type="SUPFAM" id="SSF55724">
    <property type="entry name" value="Mog1p/PsbP-like"/>
    <property type="match status" value="1"/>
</dbReference>
<dbReference type="Proteomes" id="UP000288843">
    <property type="component" value="Unassembled WGS sequence"/>
</dbReference>
<organism evidence="3 6">
    <name type="scientific">Raoultella planticola</name>
    <name type="common">Klebsiella planticola</name>
    <dbReference type="NCBI Taxonomy" id="575"/>
    <lineage>
        <taxon>Bacteria</taxon>
        <taxon>Pseudomonadati</taxon>
        <taxon>Pseudomonadota</taxon>
        <taxon>Gammaproteobacteria</taxon>
        <taxon>Enterobacterales</taxon>
        <taxon>Enterobacteriaceae</taxon>
        <taxon>Klebsiella/Raoultella group</taxon>
        <taxon>Raoultella</taxon>
    </lineage>
</organism>
<name>A0A443VDK0_RAOPL</name>
<reference evidence="3 6" key="3">
    <citation type="submission" date="2018-06" db="EMBL/GenBank/DDBJ databases">
        <title>Carbapenemase-producing Enterobacteriaceae present in wastewater treatment plant effluent and nearby surface waters in the US.</title>
        <authorList>
            <person name="Mathys D.A."/>
            <person name="Mollenkopf D.F."/>
            <person name="Feicht S.M."/>
            <person name="Adams R.J."/>
            <person name="Albers A.L."/>
            <person name="Stuever D.M."/>
            <person name="Daniels J.B."/>
            <person name="Wittum T.E."/>
        </authorList>
    </citation>
    <scope>NUCLEOTIDE SEQUENCE [LARGE SCALE GENOMIC DNA]</scope>
    <source>
        <strain evidence="3 6">GEO_47_Down_B</strain>
    </source>
</reference>
<evidence type="ECO:0000313" key="3">
    <source>
        <dbReference type="EMBL" id="RWT13347.1"/>
    </source>
</evidence>
<dbReference type="EMBL" id="FLAC01000002">
    <property type="protein sequence ID" value="SAP61860.1"/>
    <property type="molecule type" value="Genomic_DNA"/>
</dbReference>
<protein>
    <submittedName>
        <fullName evidence="3">DUF1795 domain-containing protein</fullName>
    </submittedName>
    <submittedName>
        <fullName evidence="2">DcrB-related protein</fullName>
    </submittedName>
    <submittedName>
        <fullName evidence="4">Uncharacterized conserved protein</fullName>
    </submittedName>
</protein>
<dbReference type="Pfam" id="PF08786">
    <property type="entry name" value="DcrB"/>
    <property type="match status" value="1"/>
</dbReference>
<reference evidence="4 5" key="1">
    <citation type="submission" date="2016-05" db="EMBL/GenBank/DDBJ databases">
        <authorList>
            <consortium name="Pathogen Informatics"/>
        </authorList>
    </citation>
    <scope>NUCLEOTIDE SEQUENCE [LARGE SCALE GENOMIC DNA]</scope>
    <source>
        <strain evidence="4 5">2880STDY5682802</strain>
    </source>
</reference>
<dbReference type="EMBL" id="QKOX01000063">
    <property type="protein sequence ID" value="RWT13347.1"/>
    <property type="molecule type" value="Genomic_DNA"/>
</dbReference>
<dbReference type="GeneID" id="57431389"/>
<evidence type="ECO:0000313" key="4">
    <source>
        <dbReference type="EMBL" id="SAP61860.1"/>
    </source>
</evidence>
<evidence type="ECO:0000313" key="2">
    <source>
        <dbReference type="EMBL" id="MDZ7469407.1"/>
    </source>
</evidence>
<dbReference type="Proteomes" id="UP001293169">
    <property type="component" value="Unassembled WGS sequence"/>
</dbReference>
<evidence type="ECO:0000313" key="1">
    <source>
        <dbReference type="EMBL" id="HAT1608510.1"/>
    </source>
</evidence>
<dbReference type="KEGG" id="rpln:B1209_08835"/>
<dbReference type="EMBL" id="JAXUDK010000032">
    <property type="protein sequence ID" value="MDZ7469407.1"/>
    <property type="molecule type" value="Genomic_DNA"/>
</dbReference>
<reference evidence="1" key="2">
    <citation type="journal article" date="2018" name="Genome Biol.">
        <title>SKESA: strategic k-mer extension for scrupulous assemblies.</title>
        <authorList>
            <person name="Souvorov A."/>
            <person name="Agarwala R."/>
            <person name="Lipman D.J."/>
        </authorList>
    </citation>
    <scope>NUCLEOTIDE SEQUENCE</scope>
    <source>
        <strain evidence="1">MISC063</strain>
    </source>
</reference>
<dbReference type="Gene3D" id="3.40.1000.10">
    <property type="entry name" value="Mog1/PsbP, alpha/beta/alpha sandwich"/>
    <property type="match status" value="1"/>
</dbReference>
<gene>
    <name evidence="3" type="ORF">DN603_29995</name>
    <name evidence="1" type="ORF">I8Y23_004895</name>
    <name evidence="4" type="ORF">SAMEA2273876_00826</name>
    <name evidence="2" type="ORF">U5E74_27860</name>
</gene>
<dbReference type="RefSeq" id="WP_032686860.1">
    <property type="nucleotide sequence ID" value="NZ_ABZSJN020000010.1"/>
</dbReference>
<sequence>MANRLVCLEGTVDFEEEIRNQAVNIISFHQGQQITINRDRMLPGRSFAEQISLQLDNAQKIFKQFNFVKMEEWKDDDVFGETIEIIFTFVSASGQRVWQVTLASCIAGQDIINFTSVYPDKGSMEREIVRLHRCVKRFILNT</sequence>
<keyword evidence="7" id="KW-1185">Reference proteome</keyword>
<reference evidence="2 7" key="5">
    <citation type="submission" date="2023-12" db="EMBL/GenBank/DDBJ databases">
        <title>N/s.</title>
        <authorList>
            <person name="Dale J."/>
        </authorList>
    </citation>
    <scope>NUCLEOTIDE SEQUENCE [LARGE SCALE GENOMIC DNA]</scope>
    <source>
        <strain evidence="2 7">2023EL-01226</strain>
    </source>
</reference>
<evidence type="ECO:0000313" key="7">
    <source>
        <dbReference type="Proteomes" id="UP001293169"/>
    </source>
</evidence>
<comment type="caution">
    <text evidence="3">The sequence shown here is derived from an EMBL/GenBank/DDBJ whole genome shotgun (WGS) entry which is preliminary data.</text>
</comment>